<feature type="non-terminal residue" evidence="1">
    <location>
        <position position="30"/>
    </location>
</feature>
<organism evidence="1">
    <name type="scientific">marine sediment metagenome</name>
    <dbReference type="NCBI Taxonomy" id="412755"/>
    <lineage>
        <taxon>unclassified sequences</taxon>
        <taxon>metagenomes</taxon>
        <taxon>ecological metagenomes</taxon>
    </lineage>
</organism>
<feature type="non-terminal residue" evidence="1">
    <location>
        <position position="1"/>
    </location>
</feature>
<proteinExistence type="predicted"/>
<name>X1RD81_9ZZZZ</name>
<comment type="caution">
    <text evidence="1">The sequence shown here is derived from an EMBL/GenBank/DDBJ whole genome shotgun (WGS) entry which is preliminary data.</text>
</comment>
<sequence length="30" mass="3481">ADFLAPYGMNEAHREYYMVPPSAMFWLGTD</sequence>
<protein>
    <submittedName>
        <fullName evidence="1">Uncharacterized protein</fullName>
    </submittedName>
</protein>
<evidence type="ECO:0000313" key="1">
    <source>
        <dbReference type="EMBL" id="GAI64951.1"/>
    </source>
</evidence>
<reference evidence="1" key="1">
    <citation type="journal article" date="2014" name="Front. Microbiol.">
        <title>High frequency of phylogenetically diverse reductive dehalogenase-homologous genes in deep subseafloor sedimentary metagenomes.</title>
        <authorList>
            <person name="Kawai M."/>
            <person name="Futagami T."/>
            <person name="Toyoda A."/>
            <person name="Takaki Y."/>
            <person name="Nishi S."/>
            <person name="Hori S."/>
            <person name="Arai W."/>
            <person name="Tsubouchi T."/>
            <person name="Morono Y."/>
            <person name="Uchiyama I."/>
            <person name="Ito T."/>
            <person name="Fujiyama A."/>
            <person name="Inagaki F."/>
            <person name="Takami H."/>
        </authorList>
    </citation>
    <scope>NUCLEOTIDE SEQUENCE</scope>
    <source>
        <strain evidence="1">Expedition CK06-06</strain>
    </source>
</reference>
<dbReference type="AlphaFoldDB" id="X1RD81"/>
<accession>X1RD81</accession>
<dbReference type="EMBL" id="BARV01046331">
    <property type="protein sequence ID" value="GAI64951.1"/>
    <property type="molecule type" value="Genomic_DNA"/>
</dbReference>
<gene>
    <name evidence="1" type="ORF">S06H3_67182</name>
</gene>